<proteinExistence type="inferred from homology"/>
<gene>
    <name evidence="9" type="ORF">EQM06_12700</name>
</gene>
<dbReference type="NCBIfam" id="TIGR01977">
    <property type="entry name" value="am_tr_V_EF2568"/>
    <property type="match status" value="1"/>
</dbReference>
<dbReference type="InterPro" id="IPR000192">
    <property type="entry name" value="Aminotrans_V_dom"/>
</dbReference>
<dbReference type="InterPro" id="IPR016454">
    <property type="entry name" value="Cysteine_dSase"/>
</dbReference>
<comment type="catalytic activity">
    <reaction evidence="6">
        <text>(sulfur carrier)-H + L-cysteine = (sulfur carrier)-SH + L-alanine</text>
        <dbReference type="Rhea" id="RHEA:43892"/>
        <dbReference type="Rhea" id="RHEA-COMP:14737"/>
        <dbReference type="Rhea" id="RHEA-COMP:14739"/>
        <dbReference type="ChEBI" id="CHEBI:29917"/>
        <dbReference type="ChEBI" id="CHEBI:35235"/>
        <dbReference type="ChEBI" id="CHEBI:57972"/>
        <dbReference type="ChEBI" id="CHEBI:64428"/>
        <dbReference type="EC" id="2.8.1.7"/>
    </reaction>
</comment>
<dbReference type="Gene3D" id="3.40.640.10">
    <property type="entry name" value="Type I PLP-dependent aspartate aminotransferase-like (Major domain)"/>
    <property type="match status" value="1"/>
</dbReference>
<feature type="compositionally biased region" description="Basic and acidic residues" evidence="7">
    <location>
        <begin position="230"/>
        <end position="240"/>
    </location>
</feature>
<dbReference type="SUPFAM" id="SSF53383">
    <property type="entry name" value="PLP-dependent transferases"/>
    <property type="match status" value="1"/>
</dbReference>
<keyword evidence="10" id="KW-1185">Reference proteome</keyword>
<dbReference type="CDD" id="cd06453">
    <property type="entry name" value="SufS_like"/>
    <property type="match status" value="1"/>
</dbReference>
<evidence type="ECO:0000256" key="1">
    <source>
        <dbReference type="ARBA" id="ARBA00001933"/>
    </source>
</evidence>
<organism evidence="9 10">
    <name type="scientific">Aminipila luticellarii</name>
    <dbReference type="NCBI Taxonomy" id="2507160"/>
    <lineage>
        <taxon>Bacteria</taxon>
        <taxon>Bacillati</taxon>
        <taxon>Bacillota</taxon>
        <taxon>Clostridia</taxon>
        <taxon>Peptostreptococcales</taxon>
        <taxon>Anaerovoracaceae</taxon>
        <taxon>Aminipila</taxon>
    </lineage>
</organism>
<evidence type="ECO:0000256" key="4">
    <source>
        <dbReference type="ARBA" id="ARBA00022679"/>
    </source>
</evidence>
<evidence type="ECO:0000313" key="9">
    <source>
        <dbReference type="EMBL" id="QAT44011.1"/>
    </source>
</evidence>
<dbReference type="GO" id="GO:0031071">
    <property type="term" value="F:cysteine desulfurase activity"/>
    <property type="evidence" value="ECO:0007669"/>
    <property type="project" value="UniProtKB-EC"/>
</dbReference>
<dbReference type="Pfam" id="PF00266">
    <property type="entry name" value="Aminotran_5"/>
    <property type="match status" value="1"/>
</dbReference>
<dbReference type="KEGG" id="amij:EQM06_12700"/>
<reference evidence="9 10" key="1">
    <citation type="submission" date="2019-01" db="EMBL/GenBank/DDBJ databases">
        <title>Draft genomes of a novel of Aminipila strains.</title>
        <authorList>
            <person name="Ma S."/>
        </authorList>
    </citation>
    <scope>NUCLEOTIDE SEQUENCE [LARGE SCALE GENOMIC DNA]</scope>
    <source>
        <strain evidence="10">JN-39</strain>
    </source>
</reference>
<dbReference type="PANTHER" id="PTHR43586:SF4">
    <property type="entry name" value="ISOPENICILLIN N EPIMERASE"/>
    <property type="match status" value="1"/>
</dbReference>
<name>A0A410PYH2_9FIRM</name>
<dbReference type="GO" id="GO:0030170">
    <property type="term" value="F:pyridoxal phosphate binding"/>
    <property type="evidence" value="ECO:0007669"/>
    <property type="project" value="InterPro"/>
</dbReference>
<dbReference type="InterPro" id="IPR015424">
    <property type="entry name" value="PyrdxlP-dep_Trfase"/>
</dbReference>
<feature type="region of interest" description="Disordered" evidence="7">
    <location>
        <begin position="225"/>
        <end position="244"/>
    </location>
</feature>
<protein>
    <recommendedName>
        <fullName evidence="3">cysteine desulfurase</fullName>
        <ecNumber evidence="3">2.8.1.7</ecNumber>
    </recommendedName>
</protein>
<evidence type="ECO:0000256" key="7">
    <source>
        <dbReference type="SAM" id="MobiDB-lite"/>
    </source>
</evidence>
<dbReference type="PIRSF" id="PIRSF005572">
    <property type="entry name" value="NifS"/>
    <property type="match status" value="1"/>
</dbReference>
<dbReference type="OrthoDB" id="9804366at2"/>
<feature type="domain" description="Aminotransferase class V" evidence="8">
    <location>
        <begin position="2"/>
        <end position="367"/>
    </location>
</feature>
<dbReference type="EMBL" id="CP035281">
    <property type="protein sequence ID" value="QAT44011.1"/>
    <property type="molecule type" value="Genomic_DNA"/>
</dbReference>
<dbReference type="InterPro" id="IPR010970">
    <property type="entry name" value="Cys_dSase_SufS"/>
</dbReference>
<evidence type="ECO:0000256" key="6">
    <source>
        <dbReference type="ARBA" id="ARBA00050776"/>
    </source>
</evidence>
<dbReference type="InterPro" id="IPR015421">
    <property type="entry name" value="PyrdxlP-dep_Trfase_major"/>
</dbReference>
<dbReference type="AlphaFoldDB" id="A0A410PYH2"/>
<dbReference type="InterPro" id="IPR010969">
    <property type="entry name" value="Cys_dSase-rel_unknwn_funct"/>
</dbReference>
<evidence type="ECO:0000256" key="3">
    <source>
        <dbReference type="ARBA" id="ARBA00012239"/>
    </source>
</evidence>
<accession>A0A410PYH2</accession>
<dbReference type="EC" id="2.8.1.7" evidence="3"/>
<dbReference type="InterPro" id="IPR015422">
    <property type="entry name" value="PyrdxlP-dep_Trfase_small"/>
</dbReference>
<evidence type="ECO:0000256" key="2">
    <source>
        <dbReference type="ARBA" id="ARBA00010447"/>
    </source>
</evidence>
<evidence type="ECO:0000313" key="10">
    <source>
        <dbReference type="Proteomes" id="UP000287601"/>
    </source>
</evidence>
<comment type="similarity">
    <text evidence="2">Belongs to the class-V pyridoxal-phosphate-dependent aminotransferase family. Csd subfamily.</text>
</comment>
<evidence type="ECO:0000259" key="8">
    <source>
        <dbReference type="Pfam" id="PF00266"/>
    </source>
</evidence>
<dbReference type="PANTHER" id="PTHR43586">
    <property type="entry name" value="CYSTEINE DESULFURASE"/>
    <property type="match status" value="1"/>
</dbReference>
<dbReference type="GO" id="GO:0006534">
    <property type="term" value="P:cysteine metabolic process"/>
    <property type="evidence" value="ECO:0007669"/>
    <property type="project" value="InterPro"/>
</dbReference>
<comment type="cofactor">
    <cofactor evidence="1">
        <name>pyridoxal 5'-phosphate</name>
        <dbReference type="ChEBI" id="CHEBI:597326"/>
    </cofactor>
</comment>
<dbReference type="Proteomes" id="UP000287601">
    <property type="component" value="Chromosome"/>
</dbReference>
<keyword evidence="4 9" id="KW-0808">Transferase</keyword>
<keyword evidence="5" id="KW-0663">Pyridoxal phosphate</keyword>
<dbReference type="Gene3D" id="3.90.1150.10">
    <property type="entry name" value="Aspartate Aminotransferase, domain 1"/>
    <property type="match status" value="1"/>
</dbReference>
<dbReference type="RefSeq" id="WP_128746718.1">
    <property type="nucleotide sequence ID" value="NZ_CP035281.1"/>
</dbReference>
<evidence type="ECO:0000256" key="5">
    <source>
        <dbReference type="ARBA" id="ARBA00022898"/>
    </source>
</evidence>
<keyword evidence="9" id="KW-0032">Aminotransferase</keyword>
<dbReference type="GO" id="GO:0008483">
    <property type="term" value="F:transaminase activity"/>
    <property type="evidence" value="ECO:0007669"/>
    <property type="project" value="UniProtKB-KW"/>
</dbReference>
<sequence>MIYLDNGATSFPKPKAMMDSMYKCMAEYCGNPGRSGHYMSMRTGEEVYKTRKSLAKLFNITNPGRIIFAINTTGALNQGIQGLLKAGDHVITTSMEHNSVLRPLKMLEAKGIEHTIIKCDRTGAVNLRDMKASIKENTRLIVCTHASNVTGTIMPIGEIGELAHRNNLLFMVDGAQSGGCIPINVGEMNIDLLALPGHKGLLGPMGTGFLYVRDGIELEPLLLGGTGTSSKERKQPKEMPEGYEAGTVNAPGIVGLGTSVELLLNIGVKAIHDYEEELTRMLDESLRNMSGVTVYGVEDCGKKAGIVTFNVRGKSCEQVADELSESYGIAGRAGFHCAGLAHKTIGTWETGAVRLSVGPFNTKSQIKTAAEAVNRITKNL</sequence>